<proteinExistence type="predicted"/>
<dbReference type="GO" id="GO:0051213">
    <property type="term" value="F:dioxygenase activity"/>
    <property type="evidence" value="ECO:0007669"/>
    <property type="project" value="UniProtKB-KW"/>
</dbReference>
<keyword evidence="3" id="KW-1185">Reference proteome</keyword>
<dbReference type="AlphaFoldDB" id="A0A2J6QB82"/>
<sequence>MLILSKSSSKVLPSLICSFSTTVHQGVRKAGTVSSLPKIVNVSPEEKAQGLLTYKNLELANRALHHDGLVVLENAISHDKLDFLNQKMVEDARMLQAKGEDSPYNYNKGNIQQDPPLTQKFFDREIFFNPLATQVTSSIIGPRPRLSFISGNSALPPTQGETPKAQPTHSDADFQHPSSPFAMVVNVPLIEMTPENGSTELWLGTHRFGKEAQEGDHGERASGRIKKEWMEERRKVRGPSQPVVKKGSLVVRDLRLWHSGQPNWTQDVRIMLAMIHFAGWYRNAMEVNFSENLRGEIERWGRDLVVQGRHKREKEIEEGYLRGKFGNAYDFDQKDRLDLAF</sequence>
<feature type="region of interest" description="Disordered" evidence="1">
    <location>
        <begin position="150"/>
        <end position="171"/>
    </location>
</feature>
<dbReference type="PANTHER" id="PTHR37563:SF2">
    <property type="entry name" value="PHYTANOYL-COA DIOXYGENASE FAMILY PROTEIN (AFU_ORTHOLOGUE AFUA_2G03330)"/>
    <property type="match status" value="1"/>
</dbReference>
<keyword evidence="2" id="KW-0560">Oxidoreductase</keyword>
<dbReference type="OrthoDB" id="407832at2759"/>
<dbReference type="InterPro" id="IPR008775">
    <property type="entry name" value="Phytyl_CoA_dOase-like"/>
</dbReference>
<dbReference type="Gene3D" id="2.60.120.620">
    <property type="entry name" value="q2cbj1_9rhob like domain"/>
    <property type="match status" value="1"/>
</dbReference>
<evidence type="ECO:0000313" key="2">
    <source>
        <dbReference type="EMBL" id="PMD23506.1"/>
    </source>
</evidence>
<dbReference type="SUPFAM" id="SSF51197">
    <property type="entry name" value="Clavaminate synthase-like"/>
    <property type="match status" value="1"/>
</dbReference>
<dbReference type="Pfam" id="PF05721">
    <property type="entry name" value="PhyH"/>
    <property type="match status" value="1"/>
</dbReference>
<dbReference type="InterPro" id="IPR051961">
    <property type="entry name" value="Fungal_Metabolite_Diox"/>
</dbReference>
<keyword evidence="2" id="KW-0223">Dioxygenase</keyword>
<reference evidence="2 3" key="1">
    <citation type="submission" date="2016-05" db="EMBL/GenBank/DDBJ databases">
        <title>A degradative enzymes factory behind the ericoid mycorrhizal symbiosis.</title>
        <authorList>
            <consortium name="DOE Joint Genome Institute"/>
            <person name="Martino E."/>
            <person name="Morin E."/>
            <person name="Grelet G."/>
            <person name="Kuo A."/>
            <person name="Kohler A."/>
            <person name="Daghino S."/>
            <person name="Barry K."/>
            <person name="Choi C."/>
            <person name="Cichocki N."/>
            <person name="Clum A."/>
            <person name="Copeland A."/>
            <person name="Hainaut M."/>
            <person name="Haridas S."/>
            <person name="Labutti K."/>
            <person name="Lindquist E."/>
            <person name="Lipzen A."/>
            <person name="Khouja H.-R."/>
            <person name="Murat C."/>
            <person name="Ohm R."/>
            <person name="Olson A."/>
            <person name="Spatafora J."/>
            <person name="Veneault-Fourrey C."/>
            <person name="Henrissat B."/>
            <person name="Grigoriev I."/>
            <person name="Martin F."/>
            <person name="Perotto S."/>
        </authorList>
    </citation>
    <scope>NUCLEOTIDE SEQUENCE [LARGE SCALE GENOMIC DNA]</scope>
    <source>
        <strain evidence="2 3">UAMH 7357</strain>
    </source>
</reference>
<dbReference type="PANTHER" id="PTHR37563">
    <property type="entry name" value="PHYTANOYL-COA DIOXYGENASE FAMILY PROTEIN (AFU_ORTHOLOGUE AFUA_2G03330)"/>
    <property type="match status" value="1"/>
</dbReference>
<dbReference type="EMBL" id="KZ613474">
    <property type="protein sequence ID" value="PMD23506.1"/>
    <property type="molecule type" value="Genomic_DNA"/>
</dbReference>
<protein>
    <submittedName>
        <fullName evidence="2">Phytanoyl-CoA dioxygenase family protein</fullName>
    </submittedName>
</protein>
<evidence type="ECO:0000313" key="3">
    <source>
        <dbReference type="Proteomes" id="UP000235672"/>
    </source>
</evidence>
<feature type="compositionally biased region" description="Polar residues" evidence="1">
    <location>
        <begin position="150"/>
        <end position="169"/>
    </location>
</feature>
<name>A0A2J6QB82_9HELO</name>
<accession>A0A2J6QB82</accession>
<gene>
    <name evidence="2" type="ORF">NA56DRAFT_621832</name>
</gene>
<evidence type="ECO:0000256" key="1">
    <source>
        <dbReference type="SAM" id="MobiDB-lite"/>
    </source>
</evidence>
<organism evidence="2 3">
    <name type="scientific">Hyaloscypha hepaticicola</name>
    <dbReference type="NCBI Taxonomy" id="2082293"/>
    <lineage>
        <taxon>Eukaryota</taxon>
        <taxon>Fungi</taxon>
        <taxon>Dikarya</taxon>
        <taxon>Ascomycota</taxon>
        <taxon>Pezizomycotina</taxon>
        <taxon>Leotiomycetes</taxon>
        <taxon>Helotiales</taxon>
        <taxon>Hyaloscyphaceae</taxon>
        <taxon>Hyaloscypha</taxon>
    </lineage>
</organism>
<dbReference type="Proteomes" id="UP000235672">
    <property type="component" value="Unassembled WGS sequence"/>
</dbReference>